<accession>A0A8D8VRQ1</accession>
<dbReference type="AlphaFoldDB" id="A0A8D8VRQ1"/>
<reference evidence="1" key="1">
    <citation type="submission" date="2021-05" db="EMBL/GenBank/DDBJ databases">
        <authorList>
            <person name="Alioto T."/>
            <person name="Alioto T."/>
            <person name="Gomez Garrido J."/>
        </authorList>
    </citation>
    <scope>NUCLEOTIDE SEQUENCE</scope>
</reference>
<evidence type="ECO:0000313" key="1">
    <source>
        <dbReference type="EMBL" id="CAG6631249.1"/>
    </source>
</evidence>
<protein>
    <submittedName>
        <fullName evidence="1">Uncharacterized protein</fullName>
    </submittedName>
</protein>
<dbReference type="EMBL" id="HBUF01076394">
    <property type="protein sequence ID" value="CAG6631249.1"/>
    <property type="molecule type" value="Transcribed_RNA"/>
</dbReference>
<name>A0A8D8VRQ1_9HEMI</name>
<sequence length="175" mass="20100">MPPIEMEIEPGSTHDLVIKEHGLDVYKQIWENVELACSLEYAVEKYYQHNYTDSRSIPVDKAQPHNTYPNVQTTINNNTLNDDLTHQSSLKVDAPLPSPRSSPTSRVVSPLHNLTVFHLNIESLKNKIDLLEQFLNQSDPQPSVVGLTEHWLHSGSEQYCNMANYQLEIFRLNKY</sequence>
<organism evidence="1">
    <name type="scientific">Cacopsylla melanoneura</name>
    <dbReference type="NCBI Taxonomy" id="428564"/>
    <lineage>
        <taxon>Eukaryota</taxon>
        <taxon>Metazoa</taxon>
        <taxon>Ecdysozoa</taxon>
        <taxon>Arthropoda</taxon>
        <taxon>Hexapoda</taxon>
        <taxon>Insecta</taxon>
        <taxon>Pterygota</taxon>
        <taxon>Neoptera</taxon>
        <taxon>Paraneoptera</taxon>
        <taxon>Hemiptera</taxon>
        <taxon>Sternorrhyncha</taxon>
        <taxon>Psylloidea</taxon>
        <taxon>Psyllidae</taxon>
        <taxon>Psyllinae</taxon>
        <taxon>Cacopsylla</taxon>
    </lineage>
</organism>
<proteinExistence type="predicted"/>